<name>A0A0V0Z3D9_TRISP</name>
<protein>
    <submittedName>
        <fullName evidence="1">Uncharacterized protein</fullName>
    </submittedName>
</protein>
<reference evidence="1 2" key="1">
    <citation type="submission" date="2015-01" db="EMBL/GenBank/DDBJ databases">
        <title>Evolution of Trichinella species and genotypes.</title>
        <authorList>
            <person name="Korhonen P.K."/>
            <person name="Edoardo P."/>
            <person name="Giuseppe L.R."/>
            <person name="Gasser R.B."/>
        </authorList>
    </citation>
    <scope>NUCLEOTIDE SEQUENCE [LARGE SCALE GENOMIC DNA]</scope>
    <source>
        <strain evidence="1">ISS3</strain>
    </source>
</reference>
<dbReference type="EMBL" id="JYDH01002936">
    <property type="protein sequence ID" value="KRY06909.1"/>
    <property type="molecule type" value="Genomic_DNA"/>
</dbReference>
<proteinExistence type="predicted"/>
<sequence length="35" mass="4028">MRGIYMNSSTYPMISSLFRNRGCLEKIDKIKGFGI</sequence>
<dbReference type="AlphaFoldDB" id="A0A0V0Z3D9"/>
<dbReference type="InParanoid" id="A0A0V0Z3D9"/>
<comment type="caution">
    <text evidence="1">The sequence shown here is derived from an EMBL/GenBank/DDBJ whole genome shotgun (WGS) entry which is preliminary data.</text>
</comment>
<evidence type="ECO:0000313" key="2">
    <source>
        <dbReference type="Proteomes" id="UP000054776"/>
    </source>
</evidence>
<evidence type="ECO:0000313" key="1">
    <source>
        <dbReference type="EMBL" id="KRY06909.1"/>
    </source>
</evidence>
<dbReference type="Proteomes" id="UP000054776">
    <property type="component" value="Unassembled WGS sequence"/>
</dbReference>
<accession>A0A0V0Z3D9</accession>
<keyword evidence="2" id="KW-1185">Reference proteome</keyword>
<organism evidence="1 2">
    <name type="scientific">Trichinella spiralis</name>
    <name type="common">Trichina worm</name>
    <dbReference type="NCBI Taxonomy" id="6334"/>
    <lineage>
        <taxon>Eukaryota</taxon>
        <taxon>Metazoa</taxon>
        <taxon>Ecdysozoa</taxon>
        <taxon>Nematoda</taxon>
        <taxon>Enoplea</taxon>
        <taxon>Dorylaimia</taxon>
        <taxon>Trichinellida</taxon>
        <taxon>Trichinellidae</taxon>
        <taxon>Trichinella</taxon>
    </lineage>
</organism>
<gene>
    <name evidence="1" type="ORF">T01_12243</name>
</gene>